<keyword evidence="1" id="KW-0472">Membrane</keyword>
<evidence type="ECO:0000313" key="2">
    <source>
        <dbReference type="EMBL" id="MBA5778927.1"/>
    </source>
</evidence>
<protein>
    <submittedName>
        <fullName evidence="2">Antibiotic resistance protein VanZ</fullName>
    </submittedName>
</protein>
<keyword evidence="3" id="KW-1185">Reference proteome</keyword>
<evidence type="ECO:0000313" key="3">
    <source>
        <dbReference type="Proteomes" id="UP000541109"/>
    </source>
</evidence>
<gene>
    <name evidence="2" type="ORF">H2509_17505</name>
</gene>
<keyword evidence="1" id="KW-1133">Transmembrane helix</keyword>
<organism evidence="2 3">
    <name type="scientific">Stappia albiluteola</name>
    <dbReference type="NCBI Taxonomy" id="2758565"/>
    <lineage>
        <taxon>Bacteria</taxon>
        <taxon>Pseudomonadati</taxon>
        <taxon>Pseudomonadota</taxon>
        <taxon>Alphaproteobacteria</taxon>
        <taxon>Hyphomicrobiales</taxon>
        <taxon>Stappiaceae</taxon>
        <taxon>Stappia</taxon>
    </lineage>
</organism>
<evidence type="ECO:0000256" key="1">
    <source>
        <dbReference type="SAM" id="Phobius"/>
    </source>
</evidence>
<accession>A0A839AJJ2</accession>
<feature type="transmembrane region" description="Helical" evidence="1">
    <location>
        <begin position="21"/>
        <end position="43"/>
    </location>
</feature>
<dbReference type="AlphaFoldDB" id="A0A839AJJ2"/>
<keyword evidence="1" id="KW-0812">Transmembrane</keyword>
<dbReference type="Proteomes" id="UP000541109">
    <property type="component" value="Unassembled WGS sequence"/>
</dbReference>
<proteinExistence type="predicted"/>
<name>A0A839AJJ2_9HYPH</name>
<dbReference type="RefSeq" id="WP_182167703.1">
    <property type="nucleotide sequence ID" value="NZ_JACFXV010000064.1"/>
</dbReference>
<sequence>MKREAGRKMMTGNFDRPLIRLLPFLSLAIYGAAFGLVFNSGLAHPYDKLQHIAFYGLLTLSIHSLLRCRLRLSAALAFAIGVAGEALQALTPHHQASVLDIAANSLGVLVVAAMIALMRSEEEMAIEGDGADLIELPAAAQLSAVPSSSSASSSAR</sequence>
<comment type="caution">
    <text evidence="2">The sequence shown here is derived from an EMBL/GenBank/DDBJ whole genome shotgun (WGS) entry which is preliminary data.</text>
</comment>
<reference evidence="2 3" key="1">
    <citation type="submission" date="2020-07" db="EMBL/GenBank/DDBJ databases">
        <title>Stappia sp., F7233, whole genome shotgun sequencing project.</title>
        <authorList>
            <person name="Jiang S."/>
            <person name="Liu Z.W."/>
            <person name="Du Z.J."/>
        </authorList>
    </citation>
    <scope>NUCLEOTIDE SEQUENCE [LARGE SCALE GENOMIC DNA]</scope>
    <source>
        <strain evidence="2 3">F7233</strain>
    </source>
</reference>
<feature type="transmembrane region" description="Helical" evidence="1">
    <location>
        <begin position="96"/>
        <end position="117"/>
    </location>
</feature>
<dbReference type="EMBL" id="JACFXV010000064">
    <property type="protein sequence ID" value="MBA5778927.1"/>
    <property type="molecule type" value="Genomic_DNA"/>
</dbReference>